<keyword evidence="2" id="KW-0472">Membrane</keyword>
<name>W6PL90_9BACE</name>
<dbReference type="Pfam" id="PF07660">
    <property type="entry name" value="STN"/>
    <property type="match status" value="1"/>
</dbReference>
<dbReference type="InterPro" id="IPR011662">
    <property type="entry name" value="Secretin/TonB_short_N"/>
</dbReference>
<dbReference type="Gene3D" id="2.60.40.1120">
    <property type="entry name" value="Carboxypeptidase-like, regulatory domain"/>
    <property type="match status" value="1"/>
</dbReference>
<keyword evidence="3" id="KW-0998">Cell outer membrane</keyword>
<dbReference type="GO" id="GO:0019867">
    <property type="term" value="C:outer membrane"/>
    <property type="evidence" value="ECO:0007669"/>
    <property type="project" value="InterPro"/>
</dbReference>
<dbReference type="AlphaFoldDB" id="W6PL90"/>
<evidence type="ECO:0000313" key="6">
    <source>
        <dbReference type="Proteomes" id="UP000019380"/>
    </source>
</evidence>
<evidence type="ECO:0000259" key="4">
    <source>
        <dbReference type="Pfam" id="PF07660"/>
    </source>
</evidence>
<sequence length="243" mass="27089">MKLISIRKMKKRINVPANVKMGRICAIWLFCIALQAICIPILAQSAKITLRLKNVTVEEVLTSIENQTEYRFLYNKDIVDVSRIVSITVKNERMTLVLDKLFKGEGVSYTIEKRQIVLNKVSSQPQDNKQPVKVTGKVVDESGEVLPGVTVMIEGATQGTITGIDGNYQLQVPEGSTLKFTSIGYTTYTQKITRPMTLNVTMKEDSKQLDEVVVVGYGTTTRKNLTTSIATVKTEKIIASRNK</sequence>
<organism evidence="5 6">
    <name type="scientific">Bacteroides xylanisolvens SD CC 1b</name>
    <dbReference type="NCBI Taxonomy" id="702447"/>
    <lineage>
        <taxon>Bacteria</taxon>
        <taxon>Pseudomonadati</taxon>
        <taxon>Bacteroidota</taxon>
        <taxon>Bacteroidia</taxon>
        <taxon>Bacteroidales</taxon>
        <taxon>Bacteroidaceae</taxon>
        <taxon>Bacteroides</taxon>
    </lineage>
</organism>
<evidence type="ECO:0000256" key="2">
    <source>
        <dbReference type="ARBA" id="ARBA00023136"/>
    </source>
</evidence>
<gene>
    <name evidence="5" type="ORF">BN890_23210</name>
</gene>
<proteinExistence type="predicted"/>
<dbReference type="Proteomes" id="UP000019380">
    <property type="component" value="Unassembled WGS sequence"/>
</dbReference>
<protein>
    <submittedName>
        <fullName evidence="5">TonB-dependent receptor</fullName>
    </submittedName>
</protein>
<keyword evidence="1" id="KW-0813">Transport</keyword>
<feature type="domain" description="Secretin/TonB short N-terminal" evidence="4">
    <location>
        <begin position="70"/>
        <end position="118"/>
    </location>
</feature>
<dbReference type="EMBL" id="CBXG010000027">
    <property type="protein sequence ID" value="CDM04735.1"/>
    <property type="molecule type" value="Genomic_DNA"/>
</dbReference>
<dbReference type="InterPro" id="IPR008969">
    <property type="entry name" value="CarboxyPept-like_regulatory"/>
</dbReference>
<evidence type="ECO:0000256" key="3">
    <source>
        <dbReference type="ARBA" id="ARBA00023237"/>
    </source>
</evidence>
<dbReference type="SUPFAM" id="SSF49464">
    <property type="entry name" value="Carboxypeptidase regulatory domain-like"/>
    <property type="match status" value="1"/>
</dbReference>
<reference evidence="5 6" key="1">
    <citation type="submission" date="2013-12" db="EMBL/GenBank/DDBJ databases">
        <title>Improved hybrid genome assemblies of Bacteroides xylanisolvens SD CC 1b and Bacteroides xylanisolvens SD CC 2a using Illumina and 454 Sequencing.</title>
        <authorList>
            <person name="Ramaraj T."/>
            <person name="Sundararajan A."/>
            <person name="Mudge J."/>
            <person name="Schilkey F.D."/>
            <person name="Delvecchio V."/>
            <person name="Donlon M."/>
            <person name="Ziemer C."/>
        </authorList>
    </citation>
    <scope>NUCLEOTIDE SEQUENCE [LARGE SCALE GENOMIC DNA]</scope>
</reference>
<dbReference type="Pfam" id="PF13715">
    <property type="entry name" value="CarbopepD_reg_2"/>
    <property type="match status" value="1"/>
</dbReference>
<evidence type="ECO:0000313" key="5">
    <source>
        <dbReference type="EMBL" id="CDM04735.1"/>
    </source>
</evidence>
<comment type="caution">
    <text evidence="5">The sequence shown here is derived from an EMBL/GenBank/DDBJ whole genome shotgun (WGS) entry which is preliminary data.</text>
</comment>
<keyword evidence="5" id="KW-0675">Receptor</keyword>
<evidence type="ECO:0000256" key="1">
    <source>
        <dbReference type="ARBA" id="ARBA00022448"/>
    </source>
</evidence>
<accession>W6PL90</accession>